<keyword evidence="1" id="KW-0145">Chemotaxis</keyword>
<accession>A0A974BIC9</accession>
<dbReference type="RefSeq" id="WP_179237450.1">
    <property type="nucleotide sequence ID" value="NZ_JACBNQ010000004.1"/>
</dbReference>
<evidence type="ECO:0000259" key="6">
    <source>
        <dbReference type="PROSITE" id="PS50885"/>
    </source>
</evidence>
<feature type="domain" description="Methyl-accepting transducer" evidence="5">
    <location>
        <begin position="320"/>
        <end position="549"/>
    </location>
</feature>
<evidence type="ECO:0000256" key="3">
    <source>
        <dbReference type="PROSITE-ProRule" id="PRU00284"/>
    </source>
</evidence>
<keyword evidence="4" id="KW-1133">Transmembrane helix</keyword>
<keyword evidence="3" id="KW-0807">Transducer</keyword>
<evidence type="ECO:0000313" key="7">
    <source>
        <dbReference type="EMBL" id="NYB73755.1"/>
    </source>
</evidence>
<dbReference type="Pfam" id="PF00015">
    <property type="entry name" value="MCPsignal"/>
    <property type="match status" value="1"/>
</dbReference>
<sequence length="569" mass="62344">MKNYKIRKKLLVSLGSLGVLLLIMCSVAFYCIIMTNARLESIYTKNYTASNAIGRIREIYQYERTVSRDIATMDVISSATVKHDGADAVSSATINYVEELDDLQIMMKENFDVYEATIKTQESNEIFEKIKSLYFGDYANYKETLKNYAEQKNSSAALEHLLSDIELNDIMYGYLTQIEELNKGYIENAMLESQRVAIITYATGILFVIFAVFWLLYLVKTLDKMIAGQVEKLVKATNEIAVGNVDVLVEIDSEDEIGQLAKDFNNMIHGIREQVKIVEAIEVGNLTVSTIPRSDKDVMMLSLNKTIGNLNNLLGSFNNIAEQLNAGVKEVASASLNIASGATEQASSVQELNNSIAEVLKEANENASHVEKASKYTEQAENGIKESNIHMSEMLKAMEKIEEFATKISGITKIIDDIAFQTNILALNASIEAARAGEVGKGFAVVAEEVRNLAVRSGEAAKETAQLTFDTVAAVENGTHIASETAQVLQDVSIKVSSVGEIMSMIENGSFNQKEAIEQITFNTEQISGIVQSNAASSEEGSASAGELSTLAALLMDEINQFRLAETAS</sequence>
<dbReference type="SMART" id="SM00283">
    <property type="entry name" value="MA"/>
    <property type="match status" value="1"/>
</dbReference>
<evidence type="ECO:0000259" key="5">
    <source>
        <dbReference type="PROSITE" id="PS50111"/>
    </source>
</evidence>
<name>A0A974BIC9_SEDHY</name>
<dbReference type="InterPro" id="IPR051310">
    <property type="entry name" value="MCP_chemotaxis"/>
</dbReference>
<dbReference type="InterPro" id="IPR004089">
    <property type="entry name" value="MCPsignal_dom"/>
</dbReference>
<keyword evidence="4" id="KW-0812">Transmembrane</keyword>
<organism evidence="7 8">
    <name type="scientific">Sedimentibacter hydroxybenzoicus DSM 7310</name>
    <dbReference type="NCBI Taxonomy" id="1123245"/>
    <lineage>
        <taxon>Bacteria</taxon>
        <taxon>Bacillati</taxon>
        <taxon>Bacillota</taxon>
        <taxon>Tissierellia</taxon>
        <taxon>Sedimentibacter</taxon>
    </lineage>
</organism>
<reference evidence="7" key="1">
    <citation type="submission" date="2020-07" db="EMBL/GenBank/DDBJ databases">
        <title>Genomic analysis of a strain of Sedimentibacter Hydroxybenzoicus DSM7310.</title>
        <authorList>
            <person name="Ma S."/>
        </authorList>
    </citation>
    <scope>NUCLEOTIDE SEQUENCE</scope>
    <source>
        <strain evidence="7">DSM 7310</strain>
    </source>
</reference>
<comment type="caution">
    <text evidence="7">The sequence shown here is derived from an EMBL/GenBank/DDBJ whole genome shotgun (WGS) entry which is preliminary data.</text>
</comment>
<dbReference type="PROSITE" id="PS50111">
    <property type="entry name" value="CHEMOTAXIS_TRANSDUC_2"/>
    <property type="match status" value="1"/>
</dbReference>
<evidence type="ECO:0000313" key="8">
    <source>
        <dbReference type="Proteomes" id="UP000611629"/>
    </source>
</evidence>
<dbReference type="GO" id="GO:0005886">
    <property type="term" value="C:plasma membrane"/>
    <property type="evidence" value="ECO:0007669"/>
    <property type="project" value="TreeGrafter"/>
</dbReference>
<keyword evidence="8" id="KW-1185">Reference proteome</keyword>
<feature type="transmembrane region" description="Helical" evidence="4">
    <location>
        <begin position="198"/>
        <end position="219"/>
    </location>
</feature>
<dbReference type="GO" id="GO:0006935">
    <property type="term" value="P:chemotaxis"/>
    <property type="evidence" value="ECO:0007669"/>
    <property type="project" value="UniProtKB-KW"/>
</dbReference>
<comment type="similarity">
    <text evidence="2">Belongs to the methyl-accepting chemotaxis (MCP) protein family.</text>
</comment>
<evidence type="ECO:0000256" key="1">
    <source>
        <dbReference type="ARBA" id="ARBA00022500"/>
    </source>
</evidence>
<dbReference type="Gene3D" id="1.10.8.500">
    <property type="entry name" value="HAMP domain in histidine kinase"/>
    <property type="match status" value="1"/>
</dbReference>
<dbReference type="GO" id="GO:0007165">
    <property type="term" value="P:signal transduction"/>
    <property type="evidence" value="ECO:0007669"/>
    <property type="project" value="UniProtKB-KW"/>
</dbReference>
<feature type="domain" description="HAMP" evidence="6">
    <location>
        <begin position="224"/>
        <end position="276"/>
    </location>
</feature>
<keyword evidence="4" id="KW-0472">Membrane</keyword>
<evidence type="ECO:0000256" key="4">
    <source>
        <dbReference type="SAM" id="Phobius"/>
    </source>
</evidence>
<dbReference type="EMBL" id="JACBNQ010000004">
    <property type="protein sequence ID" value="NYB73755.1"/>
    <property type="molecule type" value="Genomic_DNA"/>
</dbReference>
<dbReference type="Gene3D" id="1.10.287.950">
    <property type="entry name" value="Methyl-accepting chemotaxis protein"/>
    <property type="match status" value="1"/>
</dbReference>
<dbReference type="Pfam" id="PF00672">
    <property type="entry name" value="HAMP"/>
    <property type="match status" value="1"/>
</dbReference>
<evidence type="ECO:0000256" key="2">
    <source>
        <dbReference type="ARBA" id="ARBA00029447"/>
    </source>
</evidence>
<dbReference type="GO" id="GO:0004888">
    <property type="term" value="F:transmembrane signaling receptor activity"/>
    <property type="evidence" value="ECO:0007669"/>
    <property type="project" value="TreeGrafter"/>
</dbReference>
<dbReference type="AlphaFoldDB" id="A0A974BIC9"/>
<protein>
    <submittedName>
        <fullName evidence="7">HAMP domain-containing protein</fullName>
    </submittedName>
</protein>
<proteinExistence type="inferred from homology"/>
<dbReference type="InterPro" id="IPR003660">
    <property type="entry name" value="HAMP_dom"/>
</dbReference>
<dbReference type="SMART" id="SM00304">
    <property type="entry name" value="HAMP"/>
    <property type="match status" value="1"/>
</dbReference>
<gene>
    <name evidence="7" type="ORF">HZF24_06325</name>
</gene>
<dbReference type="SUPFAM" id="SSF58104">
    <property type="entry name" value="Methyl-accepting chemotaxis protein (MCP) signaling domain"/>
    <property type="match status" value="1"/>
</dbReference>
<dbReference type="CDD" id="cd06225">
    <property type="entry name" value="HAMP"/>
    <property type="match status" value="1"/>
</dbReference>
<dbReference type="Proteomes" id="UP000611629">
    <property type="component" value="Unassembled WGS sequence"/>
</dbReference>
<dbReference type="PANTHER" id="PTHR43531:SF11">
    <property type="entry name" value="METHYL-ACCEPTING CHEMOTAXIS PROTEIN 3"/>
    <property type="match status" value="1"/>
</dbReference>
<dbReference type="PROSITE" id="PS50885">
    <property type="entry name" value="HAMP"/>
    <property type="match status" value="1"/>
</dbReference>
<dbReference type="PANTHER" id="PTHR43531">
    <property type="entry name" value="PROTEIN ICFG"/>
    <property type="match status" value="1"/>
</dbReference>